<dbReference type="Proteomes" id="UP000275267">
    <property type="component" value="Unassembled WGS sequence"/>
</dbReference>
<dbReference type="EMBL" id="PQIB02000005">
    <property type="protein sequence ID" value="RLN19757.1"/>
    <property type="molecule type" value="Genomic_DNA"/>
</dbReference>
<evidence type="ECO:0000313" key="2">
    <source>
        <dbReference type="EMBL" id="RLN19757.1"/>
    </source>
</evidence>
<comment type="caution">
    <text evidence="2">The sequence shown here is derived from an EMBL/GenBank/DDBJ whole genome shotgun (WGS) entry which is preliminary data.</text>
</comment>
<feature type="compositionally biased region" description="Basic and acidic residues" evidence="1">
    <location>
        <begin position="80"/>
        <end position="90"/>
    </location>
</feature>
<name>A0A3L6SFD9_PANMI</name>
<protein>
    <submittedName>
        <fullName evidence="2">Uncharacterized protein</fullName>
    </submittedName>
</protein>
<proteinExistence type="predicted"/>
<organism evidence="2 3">
    <name type="scientific">Panicum miliaceum</name>
    <name type="common">Proso millet</name>
    <name type="synonym">Broomcorn millet</name>
    <dbReference type="NCBI Taxonomy" id="4540"/>
    <lineage>
        <taxon>Eukaryota</taxon>
        <taxon>Viridiplantae</taxon>
        <taxon>Streptophyta</taxon>
        <taxon>Embryophyta</taxon>
        <taxon>Tracheophyta</taxon>
        <taxon>Spermatophyta</taxon>
        <taxon>Magnoliopsida</taxon>
        <taxon>Liliopsida</taxon>
        <taxon>Poales</taxon>
        <taxon>Poaceae</taxon>
        <taxon>PACMAD clade</taxon>
        <taxon>Panicoideae</taxon>
        <taxon>Panicodae</taxon>
        <taxon>Paniceae</taxon>
        <taxon>Panicinae</taxon>
        <taxon>Panicum</taxon>
        <taxon>Panicum sect. Panicum</taxon>
    </lineage>
</organism>
<evidence type="ECO:0000313" key="3">
    <source>
        <dbReference type="Proteomes" id="UP000275267"/>
    </source>
</evidence>
<reference evidence="3" key="1">
    <citation type="journal article" date="2019" name="Nat. Commun.">
        <title>The genome of broomcorn millet.</title>
        <authorList>
            <person name="Zou C."/>
            <person name="Miki D."/>
            <person name="Li D."/>
            <person name="Tang Q."/>
            <person name="Xiao L."/>
            <person name="Rajput S."/>
            <person name="Deng P."/>
            <person name="Jia W."/>
            <person name="Huang R."/>
            <person name="Zhang M."/>
            <person name="Sun Y."/>
            <person name="Hu J."/>
            <person name="Fu X."/>
            <person name="Schnable P.S."/>
            <person name="Li F."/>
            <person name="Zhang H."/>
            <person name="Feng B."/>
            <person name="Zhu X."/>
            <person name="Liu R."/>
            <person name="Schnable J.C."/>
            <person name="Zhu J.-K."/>
            <person name="Zhang H."/>
        </authorList>
    </citation>
    <scope>NUCLEOTIDE SEQUENCE [LARGE SCALE GENOMIC DNA]</scope>
</reference>
<accession>A0A3L6SFD9</accession>
<dbReference type="AlphaFoldDB" id="A0A3L6SFD9"/>
<gene>
    <name evidence="2" type="ORF">C2845_PM02G07690</name>
</gene>
<evidence type="ECO:0000256" key="1">
    <source>
        <dbReference type="SAM" id="MobiDB-lite"/>
    </source>
</evidence>
<sequence>MAAARARRWWIGGVECGVTYAGGQWNEMEWDRRWLRIRRPHQIHTSCSVQARARSGRVGFPPLSFWPFGRVTTYHNEMAGGDRRPHDRMRTGGRGNDQAARRPLQRPEPQADGLPRRAAGTARQEEASGVQVVSVQANSPSSLFCTRSARIEGDALLATYRGVL</sequence>
<keyword evidence="3" id="KW-1185">Reference proteome</keyword>
<feature type="region of interest" description="Disordered" evidence="1">
    <location>
        <begin position="77"/>
        <end position="128"/>
    </location>
</feature>